<dbReference type="Proteomes" id="UP000054342">
    <property type="component" value="Unassembled WGS sequence"/>
</dbReference>
<dbReference type="InterPro" id="IPR003726">
    <property type="entry name" value="HCY_dom"/>
</dbReference>
<dbReference type="AlphaFoldDB" id="A0A0D2BJS5"/>
<protein>
    <recommendedName>
        <fullName evidence="6">Hcy-binding domain-containing protein</fullName>
    </recommendedName>
</protein>
<evidence type="ECO:0000256" key="2">
    <source>
        <dbReference type="ARBA" id="ARBA00022679"/>
    </source>
</evidence>
<feature type="domain" description="Hcy-binding" evidence="6">
    <location>
        <begin position="1"/>
        <end position="327"/>
    </location>
</feature>
<evidence type="ECO:0000313" key="7">
    <source>
        <dbReference type="EMBL" id="KIW52711.1"/>
    </source>
</evidence>
<sequence>MATNLLDKDILLLDGGLGTTLEDQHGVKFSSETPLWSSHLLVENTSTLKAVQRDFADAGADIILTATYQASLHGFKNTKTINKAGIDAEEARGYMLSAVRIARESYDGRPGLVALSLGAYGATMIPSTEYSGAYGTMTEEDLYDFHMTRVSTFTSSEEWEEIDLVAFETLPRIDEVRAAKKVMLSVTDKPYWVSCVFPNDDQRLPDGTGIDELVSTMLQGDKPPWAIGVNCTKIHKVDGLVKAFEDAARKKSLRLPRLVVYPDGAGRKVYDTRLQEWIGDDSDQTPWEEQLFDIVSKSKQRGAWKGIIVGGCCKTTPGYIKKFRQRLDAAC</sequence>
<dbReference type="HOGENOM" id="CLU_004914_3_2_1"/>
<dbReference type="STRING" id="348802.A0A0D2BJS5"/>
<feature type="binding site" evidence="5">
    <location>
        <position position="312"/>
    </location>
    <ligand>
        <name>Zn(2+)</name>
        <dbReference type="ChEBI" id="CHEBI:29105"/>
    </ligand>
</feature>
<dbReference type="InterPro" id="IPR051486">
    <property type="entry name" value="Hcy_S-methyltransferase"/>
</dbReference>
<feature type="binding site" evidence="5">
    <location>
        <position position="231"/>
    </location>
    <ligand>
        <name>Zn(2+)</name>
        <dbReference type="ChEBI" id="CHEBI:29105"/>
    </ligand>
</feature>
<evidence type="ECO:0000313" key="8">
    <source>
        <dbReference type="Proteomes" id="UP000054342"/>
    </source>
</evidence>
<reference evidence="7 8" key="1">
    <citation type="submission" date="2015-01" db="EMBL/GenBank/DDBJ databases">
        <title>The Genome Sequence of Exophiala xenobiotica CBS118157.</title>
        <authorList>
            <consortium name="The Broad Institute Genomics Platform"/>
            <person name="Cuomo C."/>
            <person name="de Hoog S."/>
            <person name="Gorbushina A."/>
            <person name="Stielow B."/>
            <person name="Teixiera M."/>
            <person name="Abouelleil A."/>
            <person name="Chapman S.B."/>
            <person name="Priest M."/>
            <person name="Young S.K."/>
            <person name="Wortman J."/>
            <person name="Nusbaum C."/>
            <person name="Birren B."/>
        </authorList>
    </citation>
    <scope>NUCLEOTIDE SEQUENCE [LARGE SCALE GENOMIC DNA]</scope>
    <source>
        <strain evidence="7 8">CBS 118157</strain>
    </source>
</reference>
<organism evidence="7 8">
    <name type="scientific">Exophiala xenobiotica</name>
    <dbReference type="NCBI Taxonomy" id="348802"/>
    <lineage>
        <taxon>Eukaryota</taxon>
        <taxon>Fungi</taxon>
        <taxon>Dikarya</taxon>
        <taxon>Ascomycota</taxon>
        <taxon>Pezizomycotina</taxon>
        <taxon>Eurotiomycetes</taxon>
        <taxon>Chaetothyriomycetidae</taxon>
        <taxon>Chaetothyriales</taxon>
        <taxon>Herpotrichiellaceae</taxon>
        <taxon>Exophiala</taxon>
    </lineage>
</organism>
<proteinExistence type="predicted"/>
<dbReference type="PROSITE" id="PS50970">
    <property type="entry name" value="HCY"/>
    <property type="match status" value="1"/>
</dbReference>
<dbReference type="SUPFAM" id="SSF82282">
    <property type="entry name" value="Homocysteine S-methyltransferase"/>
    <property type="match status" value="1"/>
</dbReference>
<dbReference type="GO" id="GO:0046872">
    <property type="term" value="F:metal ion binding"/>
    <property type="evidence" value="ECO:0007669"/>
    <property type="project" value="UniProtKB-KW"/>
</dbReference>
<dbReference type="GO" id="GO:0033528">
    <property type="term" value="P:S-methylmethionine cycle"/>
    <property type="evidence" value="ECO:0007669"/>
    <property type="project" value="TreeGrafter"/>
</dbReference>
<keyword evidence="3 5" id="KW-0479">Metal-binding</keyword>
<dbReference type="GO" id="GO:0009086">
    <property type="term" value="P:methionine biosynthetic process"/>
    <property type="evidence" value="ECO:0007669"/>
    <property type="project" value="TreeGrafter"/>
</dbReference>
<dbReference type="Pfam" id="PF02574">
    <property type="entry name" value="S-methyl_trans"/>
    <property type="match status" value="1"/>
</dbReference>
<evidence type="ECO:0000256" key="1">
    <source>
        <dbReference type="ARBA" id="ARBA00022603"/>
    </source>
</evidence>
<dbReference type="RefSeq" id="XP_013313295.1">
    <property type="nucleotide sequence ID" value="XM_013457841.1"/>
</dbReference>
<dbReference type="Gene3D" id="3.20.20.330">
    <property type="entry name" value="Homocysteine-binding-like domain"/>
    <property type="match status" value="1"/>
</dbReference>
<dbReference type="PANTHER" id="PTHR46015:SF1">
    <property type="entry name" value="HOMOCYSTEINE S-METHYLTRANSFERASE-LIKE ISOFORM 1"/>
    <property type="match status" value="1"/>
</dbReference>
<accession>A0A0D2BJS5</accession>
<evidence type="ECO:0000256" key="5">
    <source>
        <dbReference type="PROSITE-ProRule" id="PRU00333"/>
    </source>
</evidence>
<name>A0A0D2BJS5_9EURO</name>
<dbReference type="PANTHER" id="PTHR46015">
    <property type="entry name" value="ZGC:172121"/>
    <property type="match status" value="1"/>
</dbReference>
<evidence type="ECO:0000256" key="3">
    <source>
        <dbReference type="ARBA" id="ARBA00022723"/>
    </source>
</evidence>
<dbReference type="GO" id="GO:0008898">
    <property type="term" value="F:S-adenosylmethionine-homocysteine S-methyltransferase activity"/>
    <property type="evidence" value="ECO:0007669"/>
    <property type="project" value="TreeGrafter"/>
</dbReference>
<keyword evidence="8" id="KW-1185">Reference proteome</keyword>
<dbReference type="InterPro" id="IPR036589">
    <property type="entry name" value="HCY_dom_sf"/>
</dbReference>
<keyword evidence="1 5" id="KW-0489">Methyltransferase</keyword>
<gene>
    <name evidence="7" type="ORF">PV05_08335</name>
</gene>
<dbReference type="GO" id="GO:0032259">
    <property type="term" value="P:methylation"/>
    <property type="evidence" value="ECO:0007669"/>
    <property type="project" value="UniProtKB-KW"/>
</dbReference>
<feature type="binding site" evidence="5">
    <location>
        <position position="313"/>
    </location>
    <ligand>
        <name>Zn(2+)</name>
        <dbReference type="ChEBI" id="CHEBI:29105"/>
    </ligand>
</feature>
<evidence type="ECO:0000259" key="6">
    <source>
        <dbReference type="PROSITE" id="PS50970"/>
    </source>
</evidence>
<dbReference type="GeneID" id="25330243"/>
<dbReference type="EMBL" id="KN847321">
    <property type="protein sequence ID" value="KIW52711.1"/>
    <property type="molecule type" value="Genomic_DNA"/>
</dbReference>
<dbReference type="OrthoDB" id="261426at2759"/>
<keyword evidence="2 5" id="KW-0808">Transferase</keyword>
<comment type="cofactor">
    <cofactor evidence="5">
        <name>Zn(2+)</name>
        <dbReference type="ChEBI" id="CHEBI:29105"/>
    </cofactor>
</comment>
<keyword evidence="4 5" id="KW-0862">Zinc</keyword>
<evidence type="ECO:0000256" key="4">
    <source>
        <dbReference type="ARBA" id="ARBA00022833"/>
    </source>
</evidence>